<keyword evidence="1" id="KW-1133">Transmembrane helix</keyword>
<feature type="transmembrane region" description="Helical" evidence="1">
    <location>
        <begin position="43"/>
        <end position="63"/>
    </location>
</feature>
<feature type="transmembrane region" description="Helical" evidence="1">
    <location>
        <begin position="112"/>
        <end position="133"/>
    </location>
</feature>
<dbReference type="InterPro" id="IPR013694">
    <property type="entry name" value="VIT"/>
</dbReference>
<evidence type="ECO:0000313" key="3">
    <source>
        <dbReference type="EMBL" id="MCB2377868.1"/>
    </source>
</evidence>
<dbReference type="Proteomes" id="UP001165297">
    <property type="component" value="Unassembled WGS sequence"/>
</dbReference>
<feature type="transmembrane region" description="Helical" evidence="1">
    <location>
        <begin position="288"/>
        <end position="307"/>
    </location>
</feature>
<accession>A0ABS8ABT4</accession>
<evidence type="ECO:0000259" key="2">
    <source>
        <dbReference type="PROSITE" id="PS51468"/>
    </source>
</evidence>
<dbReference type="RefSeq" id="WP_226185046.1">
    <property type="nucleotide sequence ID" value="NZ_JAJADQ010000004.1"/>
</dbReference>
<comment type="caution">
    <text evidence="3">The sequence shown here is derived from an EMBL/GenBank/DDBJ whole genome shotgun (WGS) entry which is preliminary data.</text>
</comment>
<feature type="transmembrane region" description="Helical" evidence="1">
    <location>
        <begin position="216"/>
        <end position="240"/>
    </location>
</feature>
<organism evidence="3 4">
    <name type="scientific">Hymenobacter nitidus</name>
    <dbReference type="NCBI Taxonomy" id="2880929"/>
    <lineage>
        <taxon>Bacteria</taxon>
        <taxon>Pseudomonadati</taxon>
        <taxon>Bacteroidota</taxon>
        <taxon>Cytophagia</taxon>
        <taxon>Cytophagales</taxon>
        <taxon>Hymenobacteraceae</taxon>
        <taxon>Hymenobacter</taxon>
    </lineage>
</organism>
<name>A0ABS8ABT4_9BACT</name>
<feature type="transmembrane region" description="Helical" evidence="1">
    <location>
        <begin position="354"/>
        <end position="375"/>
    </location>
</feature>
<dbReference type="InterPro" id="IPR027550">
    <property type="entry name" value="MSEP-CTERM"/>
</dbReference>
<keyword evidence="1" id="KW-0812">Transmembrane</keyword>
<keyword evidence="4" id="KW-1185">Reference proteome</keyword>
<evidence type="ECO:0000313" key="4">
    <source>
        <dbReference type="Proteomes" id="UP001165297"/>
    </source>
</evidence>
<keyword evidence="1" id="KW-0472">Membrane</keyword>
<dbReference type="NCBIfam" id="TIGR04286">
    <property type="entry name" value="MSEP-CTERM"/>
    <property type="match status" value="1"/>
</dbReference>
<feature type="transmembrane region" description="Helical" evidence="1">
    <location>
        <begin position="145"/>
        <end position="168"/>
    </location>
</feature>
<dbReference type="EMBL" id="JAJADQ010000004">
    <property type="protein sequence ID" value="MCB2377868.1"/>
    <property type="molecule type" value="Genomic_DNA"/>
</dbReference>
<evidence type="ECO:0000256" key="1">
    <source>
        <dbReference type="SAM" id="Phobius"/>
    </source>
</evidence>
<feature type="transmembrane region" description="Helical" evidence="1">
    <location>
        <begin position="75"/>
        <end position="92"/>
    </location>
</feature>
<feature type="domain" description="VIT" evidence="2">
    <location>
        <begin position="469"/>
        <end position="601"/>
    </location>
</feature>
<feature type="transmembrane region" description="Helical" evidence="1">
    <location>
        <begin position="313"/>
        <end position="334"/>
    </location>
</feature>
<reference evidence="3" key="1">
    <citation type="submission" date="2021-10" db="EMBL/GenBank/DDBJ databases">
        <authorList>
            <person name="Dean J.D."/>
            <person name="Kim M.K."/>
            <person name="Newey C.N."/>
            <person name="Stoker T.S."/>
            <person name="Thompson D.W."/>
            <person name="Grose J.H."/>
        </authorList>
    </citation>
    <scope>NUCLEOTIDE SEQUENCE</scope>
    <source>
        <strain evidence="3">BT635</strain>
    </source>
</reference>
<dbReference type="PROSITE" id="PS51468">
    <property type="entry name" value="VIT"/>
    <property type="match status" value="1"/>
</dbReference>
<protein>
    <submittedName>
        <fullName evidence="3">MSEP-CTERM sorting domain-containing protein</fullName>
    </submittedName>
</protein>
<sequence>MRNLLNPKWLLLLNTLPLVLLAALCYGEFTVVQSLIPPQSLELWRWFGLTLAVLGVSTLGYAVVQIRRGESVGKVYSIVALLAYSAFLLLYLKYDNQILPREVPRWMVPTELLLYVATFVMPTLAHALFTLVVQFTPPGRTHGAGINFLLAFVGPLAWYILLLVPFSAVQSGHTSWLWDAALTASFSLGVLVFLFFLVRGAYILSLKRAEDAEFNFIWKLLVGLLLPLMGLLVNNGFFWGSSGGGGQHREEGVFGNFNDPWFYILAVLNGMMLCIPDQPKRWWRLTVFLGRSVLLSYTLYFFIVFLPYLPLSILGIILIGLGFLMLTPLILLVIHVRELGADLEYLEGFFSRRWLRAGLVAGALTLPLIITGRYVHNRWVLHEALAYRYNPDYGRTYSLDAQALASTLNIIKQHKEQQSGFSLGSHVPFLSTYFNWLVLDNLTLSDDKIASLEQVFLGSAPVPADFEQRNFTANTASEARPALAALTSRSHYDPRQQAWVSWLDLKVANTDTSLRAGEYTTTLELPAGCWVGSYYLDINGRREPGILAEKKSAAWVYAQIVNETQVKDPGLLAYDEAGRVGLRVYPVVQQVARTSGIQLLHKEPVVLTVDGRRITLGDSTARPLLTPVTTSGQEEVTYVNAAAKQRLPLVRRTPYYHFLLDVSTAGGKPKAAYARRIDRVFAQEAANPHARFTLVDAYATPVKTPAEWPGEAARHQSRGGFYLDGALRQLLFEAWQHPGPEYPIIVVVTDDFSKAELSSAYPENDQFYVLAADGSLAAHSLRQNSRAAMPVAAYPAQPRQVRAWPGTARPRAYLPDNGKADIVLNQAQLAVPQPGAGGSRWHTGLLLHGYQQWQAFHPEATDEQRVPFLRASFRAGIMTPLTAYLALENDAQKAALNRKQNQVMNANAALDIDESSDDVPTNVPIDEEVWLLLAAGLLLALGQLRRTMPG</sequence>
<gene>
    <name evidence="3" type="ORF">LGH70_09765</name>
</gene>
<feature type="transmembrane region" description="Helical" evidence="1">
    <location>
        <begin position="180"/>
        <end position="204"/>
    </location>
</feature>
<feature type="transmembrane region" description="Helical" evidence="1">
    <location>
        <begin position="260"/>
        <end position="276"/>
    </location>
</feature>
<proteinExistence type="predicted"/>